<sequence length="71" mass="8151">MSEDTRPSRLRHLLGLVFVAGLVWFLWILWTNGPTYLRGTIFQDLSVIAYVVAAFATLTLAERIASVWNRR</sequence>
<keyword evidence="1" id="KW-0812">Transmembrane</keyword>
<geneLocation type="plasmid" evidence="2">
    <name>unnamed</name>
</geneLocation>
<gene>
    <name evidence="2" type="ORF">MKJ03_03865</name>
</gene>
<evidence type="ECO:0000313" key="3">
    <source>
        <dbReference type="Proteomes" id="UP001522662"/>
    </source>
</evidence>
<organism evidence="2 3">
    <name type="scientific">Peteryoungia algae</name>
    <dbReference type="NCBI Taxonomy" id="2919917"/>
    <lineage>
        <taxon>Bacteria</taxon>
        <taxon>Pseudomonadati</taxon>
        <taxon>Pseudomonadota</taxon>
        <taxon>Alphaproteobacteria</taxon>
        <taxon>Hyphomicrobiales</taxon>
        <taxon>Rhizobiaceae</taxon>
        <taxon>Peteryoungia</taxon>
    </lineage>
</organism>
<dbReference type="Proteomes" id="UP001522662">
    <property type="component" value="Unassembled WGS sequence"/>
</dbReference>
<dbReference type="RefSeq" id="WP_245134872.1">
    <property type="nucleotide sequence ID" value="NZ_CP128477.1"/>
</dbReference>
<proteinExistence type="predicted"/>
<reference evidence="2 3" key="1">
    <citation type="submission" date="2022-03" db="EMBL/GenBank/DDBJ databases">
        <title>Rhizobium SSM4.3 sp. nov., isolated from Sediment (Gouqi Island).</title>
        <authorList>
            <person name="Chen G."/>
        </authorList>
    </citation>
    <scope>NUCLEOTIDE SEQUENCE [LARGE SCALE GENOMIC DNA]</scope>
    <source>
        <strain evidence="2 3">SSM4.3</strain>
        <plasmid evidence="2">unnamed</plasmid>
    </source>
</reference>
<keyword evidence="2" id="KW-0614">Plasmid</keyword>
<keyword evidence="1" id="KW-1133">Transmembrane helix</keyword>
<accession>A0ABT0CWB4</accession>
<name>A0ABT0CWB4_9HYPH</name>
<evidence type="ECO:0000256" key="1">
    <source>
        <dbReference type="SAM" id="Phobius"/>
    </source>
</evidence>
<comment type="caution">
    <text evidence="2">The sequence shown here is derived from an EMBL/GenBank/DDBJ whole genome shotgun (WGS) entry which is preliminary data.</text>
</comment>
<dbReference type="EMBL" id="JALAYX010000001">
    <property type="protein sequence ID" value="MCJ8237450.1"/>
    <property type="molecule type" value="Genomic_DNA"/>
</dbReference>
<feature type="transmembrane region" description="Helical" evidence="1">
    <location>
        <begin position="42"/>
        <end position="61"/>
    </location>
</feature>
<feature type="transmembrane region" description="Helical" evidence="1">
    <location>
        <begin position="12"/>
        <end position="30"/>
    </location>
</feature>
<evidence type="ECO:0000313" key="2">
    <source>
        <dbReference type="EMBL" id="MCJ8237450.1"/>
    </source>
</evidence>
<protein>
    <submittedName>
        <fullName evidence="2">Uncharacterized protein</fullName>
    </submittedName>
</protein>
<keyword evidence="1" id="KW-0472">Membrane</keyword>
<keyword evidence="3" id="KW-1185">Reference proteome</keyword>